<dbReference type="Proteomes" id="UP001152622">
    <property type="component" value="Chromosome 2"/>
</dbReference>
<keyword evidence="3" id="KW-1185">Reference proteome</keyword>
<evidence type="ECO:0000313" key="2">
    <source>
        <dbReference type="EMBL" id="KAJ8376829.1"/>
    </source>
</evidence>
<reference evidence="2" key="1">
    <citation type="journal article" date="2023" name="Science">
        <title>Genome structures resolve the early diversification of teleost fishes.</title>
        <authorList>
            <person name="Parey E."/>
            <person name="Louis A."/>
            <person name="Montfort J."/>
            <person name="Bouchez O."/>
            <person name="Roques C."/>
            <person name="Iampietro C."/>
            <person name="Lluch J."/>
            <person name="Castinel A."/>
            <person name="Donnadieu C."/>
            <person name="Desvignes T."/>
            <person name="Floi Bucao C."/>
            <person name="Jouanno E."/>
            <person name="Wen M."/>
            <person name="Mejri S."/>
            <person name="Dirks R."/>
            <person name="Jansen H."/>
            <person name="Henkel C."/>
            <person name="Chen W.J."/>
            <person name="Zahm M."/>
            <person name="Cabau C."/>
            <person name="Klopp C."/>
            <person name="Thompson A.W."/>
            <person name="Robinson-Rechavi M."/>
            <person name="Braasch I."/>
            <person name="Lecointre G."/>
            <person name="Bobe J."/>
            <person name="Postlethwait J.H."/>
            <person name="Berthelot C."/>
            <person name="Roest Crollius H."/>
            <person name="Guiguen Y."/>
        </authorList>
    </citation>
    <scope>NUCLEOTIDE SEQUENCE</scope>
    <source>
        <strain evidence="2">WJC10195</strain>
    </source>
</reference>
<organism evidence="2 3">
    <name type="scientific">Synaphobranchus kaupii</name>
    <name type="common">Kaup's arrowtooth eel</name>
    <dbReference type="NCBI Taxonomy" id="118154"/>
    <lineage>
        <taxon>Eukaryota</taxon>
        <taxon>Metazoa</taxon>
        <taxon>Chordata</taxon>
        <taxon>Craniata</taxon>
        <taxon>Vertebrata</taxon>
        <taxon>Euteleostomi</taxon>
        <taxon>Actinopterygii</taxon>
        <taxon>Neopterygii</taxon>
        <taxon>Teleostei</taxon>
        <taxon>Anguilliformes</taxon>
        <taxon>Synaphobranchidae</taxon>
        <taxon>Synaphobranchus</taxon>
    </lineage>
</organism>
<protein>
    <submittedName>
        <fullName evidence="2">Uncharacterized protein</fullName>
    </submittedName>
</protein>
<sequence>MLGHGLSQGPPRRDITASGNIHQSSSSSFSISRMDGRLLARKFPFSVRLTKPGTSVAVIKFRMIKLTGALMSSECGKRSAPAAVRALPVPRAFQMGAVCVAGCFSAGNHFSA</sequence>
<proteinExistence type="predicted"/>
<evidence type="ECO:0000256" key="1">
    <source>
        <dbReference type="SAM" id="MobiDB-lite"/>
    </source>
</evidence>
<feature type="region of interest" description="Disordered" evidence="1">
    <location>
        <begin position="1"/>
        <end position="31"/>
    </location>
</feature>
<evidence type="ECO:0000313" key="3">
    <source>
        <dbReference type="Proteomes" id="UP001152622"/>
    </source>
</evidence>
<accession>A0A9Q1J9T4</accession>
<comment type="caution">
    <text evidence="2">The sequence shown here is derived from an EMBL/GenBank/DDBJ whole genome shotgun (WGS) entry which is preliminary data.</text>
</comment>
<name>A0A9Q1J9T4_SYNKA</name>
<dbReference type="EMBL" id="JAINUF010000002">
    <property type="protein sequence ID" value="KAJ8376829.1"/>
    <property type="molecule type" value="Genomic_DNA"/>
</dbReference>
<gene>
    <name evidence="2" type="ORF">SKAU_G00074090</name>
</gene>
<dbReference type="AlphaFoldDB" id="A0A9Q1J9T4"/>